<organism evidence="2 3">
    <name type="scientific">Neisseria mucosa (strain ATCC 25996 / DSM 4631 / NCTC 10774 / M26)</name>
    <dbReference type="NCBI Taxonomy" id="546266"/>
    <lineage>
        <taxon>Bacteria</taxon>
        <taxon>Pseudomonadati</taxon>
        <taxon>Pseudomonadota</taxon>
        <taxon>Betaproteobacteria</taxon>
        <taxon>Neisseriales</taxon>
        <taxon>Neisseriaceae</taxon>
        <taxon>Neisseria</taxon>
    </lineage>
</organism>
<accession>D2ZTS4</accession>
<proteinExistence type="predicted"/>
<evidence type="ECO:0000313" key="2">
    <source>
        <dbReference type="EMBL" id="EFC89594.1"/>
    </source>
</evidence>
<comment type="caution">
    <text evidence="2">The sequence shown here is derived from an EMBL/GenBank/DDBJ whole genome shotgun (WGS) entry which is preliminary data.</text>
</comment>
<protein>
    <submittedName>
        <fullName evidence="2">Uncharacterized protein</fullName>
    </submittedName>
</protein>
<name>D2ZTS4_NEIM2</name>
<dbReference type="AlphaFoldDB" id="D2ZTS4"/>
<reference evidence="2 3" key="1">
    <citation type="submission" date="2009-10" db="EMBL/GenBank/DDBJ databases">
        <authorList>
            <person name="Weinstock G."/>
            <person name="Sodergren E."/>
            <person name="Clifton S."/>
            <person name="Fulton L."/>
            <person name="Fulton B."/>
            <person name="Courtney L."/>
            <person name="Fronick C."/>
            <person name="Harrison M."/>
            <person name="Strong C."/>
            <person name="Farmer C."/>
            <person name="Delahaunty K."/>
            <person name="Markovic C."/>
            <person name="Hall O."/>
            <person name="Minx P."/>
            <person name="Tomlinson C."/>
            <person name="Mitreva M."/>
            <person name="Nelson J."/>
            <person name="Hou S."/>
            <person name="Wollam A."/>
            <person name="Pepin K.H."/>
            <person name="Johnson M."/>
            <person name="Bhonagiri V."/>
            <person name="Nash W.E."/>
            <person name="Warren W."/>
            <person name="Chinwalla A."/>
            <person name="Mardis E.R."/>
            <person name="Wilson R.K."/>
        </authorList>
    </citation>
    <scope>NUCLEOTIDE SEQUENCE [LARGE SCALE GENOMIC DNA]</scope>
    <source>
        <strain evidence="3">ATCC 25996 / DSM 4631 / NCTC 10774 / M26</strain>
    </source>
</reference>
<evidence type="ECO:0000256" key="1">
    <source>
        <dbReference type="SAM" id="Phobius"/>
    </source>
</evidence>
<dbReference type="EMBL" id="ACDX02000002">
    <property type="protein sequence ID" value="EFC89594.1"/>
    <property type="molecule type" value="Genomic_DNA"/>
</dbReference>
<dbReference type="Proteomes" id="UP000003344">
    <property type="component" value="Unassembled WGS sequence"/>
</dbReference>
<gene>
    <name evidence="2" type="ORF">NEIMUCOT_04010</name>
</gene>
<keyword evidence="1" id="KW-0812">Transmembrane</keyword>
<keyword evidence="1" id="KW-0472">Membrane</keyword>
<sequence length="49" mass="5577">MAGVAVLLHCYVAVPLYFFNLLIKGRLKIRRPFCCLFINNPSLIPQAIE</sequence>
<feature type="transmembrane region" description="Helical" evidence="1">
    <location>
        <begin position="6"/>
        <end position="23"/>
    </location>
</feature>
<dbReference type="STRING" id="546266.NEIMUCOT_04010"/>
<keyword evidence="1" id="KW-1133">Transmembrane helix</keyword>
<evidence type="ECO:0000313" key="3">
    <source>
        <dbReference type="Proteomes" id="UP000003344"/>
    </source>
</evidence>